<keyword evidence="6 8" id="KW-1133">Transmembrane helix</keyword>
<evidence type="ECO:0000256" key="5">
    <source>
        <dbReference type="ARBA" id="ARBA00022692"/>
    </source>
</evidence>
<dbReference type="eggNOG" id="COG0609">
    <property type="taxonomic scope" value="Bacteria"/>
</dbReference>
<dbReference type="Gene3D" id="1.10.3470.10">
    <property type="entry name" value="ABC transporter involved in vitamin B12 uptake, BtuC"/>
    <property type="match status" value="1"/>
</dbReference>
<protein>
    <recommendedName>
        <fullName evidence="11">ABC-type Fe3+-siderophore transport system</fullName>
    </recommendedName>
</protein>
<dbReference type="Pfam" id="PF01032">
    <property type="entry name" value="FecCD"/>
    <property type="match status" value="1"/>
</dbReference>
<dbReference type="STRING" id="1236976.JCM16418_3536"/>
<evidence type="ECO:0000256" key="7">
    <source>
        <dbReference type="ARBA" id="ARBA00023136"/>
    </source>
</evidence>
<dbReference type="InterPro" id="IPR000522">
    <property type="entry name" value="ABC_transptr_permease_BtuC"/>
</dbReference>
<feature type="transmembrane region" description="Helical" evidence="8">
    <location>
        <begin position="62"/>
        <end position="82"/>
    </location>
</feature>
<evidence type="ECO:0000256" key="3">
    <source>
        <dbReference type="ARBA" id="ARBA00022448"/>
    </source>
</evidence>
<evidence type="ECO:0000256" key="8">
    <source>
        <dbReference type="SAM" id="Phobius"/>
    </source>
</evidence>
<comment type="subcellular location">
    <subcellularLocation>
        <location evidence="1">Cell membrane</location>
        <topology evidence="1">Multi-pass membrane protein</topology>
    </subcellularLocation>
</comment>
<feature type="transmembrane region" description="Helical" evidence="8">
    <location>
        <begin position="276"/>
        <end position="301"/>
    </location>
</feature>
<reference evidence="9 10" key="1">
    <citation type="journal article" date="2014" name="Genome Announc.">
        <title>Draft Genome Sequence of Paenibacillus pini JCM 16418T, Isolated from the Rhizosphere of Pine Tree.</title>
        <authorList>
            <person name="Yuki M."/>
            <person name="Oshima K."/>
            <person name="Suda W."/>
            <person name="Oshida Y."/>
            <person name="Kitamura K."/>
            <person name="Iida Y."/>
            <person name="Hattori M."/>
            <person name="Ohkuma M."/>
        </authorList>
    </citation>
    <scope>NUCLEOTIDE SEQUENCE [LARGE SCALE GENOMIC DNA]</scope>
    <source>
        <strain evidence="9 10">JCM 16418</strain>
    </source>
</reference>
<sequence>MNTTTGKIIGLTILVLLTLLAFLSSIMFGIVKIPGRSVMDAFFAFDGSREQLIVRSVRLPRAIIALAVGSSLAVSGCLMQALSRNALAGPELFGINYGAALTAVLASFWIGTTSLQLYAWSALIGAAVAGILVFLLSSIGRQPLTSIKLVLAGSTLNLLFASLTQGILILNEQSLDTMRFWLAGSLTGRDLNLFTQVMPSLLIGLICALFLSRHLNIIGLGDDVAQGLGQHIRMIRILCIIVIVLLSGSAVALAGPIGFIGLAVPHIARLLIGSNFNWMVPYAAVLGALLLLTADIGARFVLPEQEVPVGVITAFFGAPFLIYLAQRRERTK</sequence>
<gene>
    <name evidence="9" type="ORF">JCM16418_3536</name>
</gene>
<dbReference type="PANTHER" id="PTHR30472:SF1">
    <property type="entry name" value="FE(3+) DICITRATE TRANSPORT SYSTEM PERMEASE PROTEIN FECC-RELATED"/>
    <property type="match status" value="1"/>
</dbReference>
<dbReference type="SUPFAM" id="SSF81345">
    <property type="entry name" value="ABC transporter involved in vitamin B12 uptake, BtuC"/>
    <property type="match status" value="1"/>
</dbReference>
<dbReference type="RefSeq" id="WP_036650817.1">
    <property type="nucleotide sequence ID" value="NZ_BAVZ01000011.1"/>
</dbReference>
<organism evidence="9 10">
    <name type="scientific">Paenibacillus pini JCM 16418</name>
    <dbReference type="NCBI Taxonomy" id="1236976"/>
    <lineage>
        <taxon>Bacteria</taxon>
        <taxon>Bacillati</taxon>
        <taxon>Bacillota</taxon>
        <taxon>Bacilli</taxon>
        <taxon>Bacillales</taxon>
        <taxon>Paenibacillaceae</taxon>
        <taxon>Paenibacillus</taxon>
    </lineage>
</organism>
<feature type="transmembrane region" description="Helical" evidence="8">
    <location>
        <begin position="235"/>
        <end position="264"/>
    </location>
</feature>
<dbReference type="EMBL" id="BAVZ01000011">
    <property type="protein sequence ID" value="GAF09396.1"/>
    <property type="molecule type" value="Genomic_DNA"/>
</dbReference>
<evidence type="ECO:0000313" key="10">
    <source>
        <dbReference type="Proteomes" id="UP000019364"/>
    </source>
</evidence>
<name>W7YXH5_9BACL</name>
<feature type="transmembrane region" description="Helical" evidence="8">
    <location>
        <begin position="191"/>
        <end position="215"/>
    </location>
</feature>
<dbReference type="AlphaFoldDB" id="W7YXH5"/>
<dbReference type="GO" id="GO:0005886">
    <property type="term" value="C:plasma membrane"/>
    <property type="evidence" value="ECO:0007669"/>
    <property type="project" value="UniProtKB-SubCell"/>
</dbReference>
<evidence type="ECO:0000256" key="1">
    <source>
        <dbReference type="ARBA" id="ARBA00004651"/>
    </source>
</evidence>
<keyword evidence="10" id="KW-1185">Reference proteome</keyword>
<dbReference type="FunFam" id="1.10.3470.10:FF:000001">
    <property type="entry name" value="Vitamin B12 ABC transporter permease BtuC"/>
    <property type="match status" value="1"/>
</dbReference>
<dbReference type="GO" id="GO:0033214">
    <property type="term" value="P:siderophore-iron import into cell"/>
    <property type="evidence" value="ECO:0007669"/>
    <property type="project" value="TreeGrafter"/>
</dbReference>
<evidence type="ECO:0000256" key="2">
    <source>
        <dbReference type="ARBA" id="ARBA00007935"/>
    </source>
</evidence>
<keyword evidence="3" id="KW-0813">Transport</keyword>
<dbReference type="CDD" id="cd06550">
    <property type="entry name" value="TM_ABC_iron-siderophores_like"/>
    <property type="match status" value="1"/>
</dbReference>
<dbReference type="PANTHER" id="PTHR30472">
    <property type="entry name" value="FERRIC ENTEROBACTIN TRANSPORT SYSTEM PERMEASE PROTEIN"/>
    <property type="match status" value="1"/>
</dbReference>
<feature type="transmembrane region" description="Helical" evidence="8">
    <location>
        <begin position="94"/>
        <end position="110"/>
    </location>
</feature>
<accession>W7YXH5</accession>
<feature type="transmembrane region" description="Helical" evidence="8">
    <location>
        <begin position="117"/>
        <end position="137"/>
    </location>
</feature>
<evidence type="ECO:0000256" key="6">
    <source>
        <dbReference type="ARBA" id="ARBA00022989"/>
    </source>
</evidence>
<evidence type="ECO:0008006" key="11">
    <source>
        <dbReference type="Google" id="ProtNLM"/>
    </source>
</evidence>
<evidence type="ECO:0000256" key="4">
    <source>
        <dbReference type="ARBA" id="ARBA00022475"/>
    </source>
</evidence>
<feature type="transmembrane region" description="Helical" evidence="8">
    <location>
        <begin position="307"/>
        <end position="325"/>
    </location>
</feature>
<keyword evidence="7 8" id="KW-0472">Membrane</keyword>
<dbReference type="InterPro" id="IPR037294">
    <property type="entry name" value="ABC_BtuC-like"/>
</dbReference>
<keyword evidence="4" id="KW-1003">Cell membrane</keyword>
<proteinExistence type="inferred from homology"/>
<feature type="transmembrane region" description="Helical" evidence="8">
    <location>
        <begin position="149"/>
        <end position="170"/>
    </location>
</feature>
<comment type="similarity">
    <text evidence="2">Belongs to the binding-protein-dependent transport system permease family. FecCD subfamily.</text>
</comment>
<dbReference type="OrthoDB" id="9811721at2"/>
<comment type="caution">
    <text evidence="9">The sequence shown here is derived from an EMBL/GenBank/DDBJ whole genome shotgun (WGS) entry which is preliminary data.</text>
</comment>
<keyword evidence="5 8" id="KW-0812">Transmembrane</keyword>
<feature type="transmembrane region" description="Helical" evidence="8">
    <location>
        <begin position="6"/>
        <end position="31"/>
    </location>
</feature>
<evidence type="ECO:0000313" key="9">
    <source>
        <dbReference type="EMBL" id="GAF09396.1"/>
    </source>
</evidence>
<dbReference type="GO" id="GO:0022857">
    <property type="term" value="F:transmembrane transporter activity"/>
    <property type="evidence" value="ECO:0007669"/>
    <property type="project" value="InterPro"/>
</dbReference>
<dbReference type="Proteomes" id="UP000019364">
    <property type="component" value="Unassembled WGS sequence"/>
</dbReference>